<evidence type="ECO:0000313" key="8">
    <source>
        <dbReference type="EMBL" id="CAF4503999.1"/>
    </source>
</evidence>
<comment type="caution">
    <text evidence="7">The sequence shown here is derived from an EMBL/GenBank/DDBJ whole genome shotgun (WGS) entry which is preliminary data.</text>
</comment>
<dbReference type="EMBL" id="CAJNOQ010039526">
    <property type="protein sequence ID" value="CAF1616749.1"/>
    <property type="molecule type" value="Genomic_DNA"/>
</dbReference>
<evidence type="ECO:0000313" key="7">
    <source>
        <dbReference type="EMBL" id="CAF1616749.1"/>
    </source>
</evidence>
<protein>
    <recommendedName>
        <fullName evidence="6">G-protein coupled receptors family 1 profile domain-containing protein</fullName>
    </recommendedName>
</protein>
<proteinExistence type="predicted"/>
<feature type="transmembrane region" description="Helical" evidence="5">
    <location>
        <begin position="60"/>
        <end position="80"/>
    </location>
</feature>
<sequence length="284" mass="33163">MIHSWFQIDIQQYSLFACKLYSFSIYFFPQTSAWILTAVSLDRVVALTRVRKLKKTRLTYIVLLIIFTFLFLLNVQFFFYDNKYSSSKDRKYTPTQSSNYGAHSSHYITWHDSLSSHILSIENSSNYIIHDHLTSPPSSSIYHLVDAAIDINVVQCSSEHNIKYRDFYYNVWIYIDATVNVYLPFTLMFLCSIVIFISVVTTMTDAHNSNKRIVAKNLSVMLLSVNTMFALLTAPIVFYLMFEQKRFPSNSILKNNCNLRFKAKHKMIKLICILLMNANHTRNI</sequence>
<evidence type="ECO:0000256" key="4">
    <source>
        <dbReference type="ARBA" id="ARBA00023136"/>
    </source>
</evidence>
<feature type="domain" description="G-protein coupled receptors family 1 profile" evidence="6">
    <location>
        <begin position="1"/>
        <end position="284"/>
    </location>
</feature>
<evidence type="ECO:0000256" key="5">
    <source>
        <dbReference type="SAM" id="Phobius"/>
    </source>
</evidence>
<dbReference type="InterPro" id="IPR000276">
    <property type="entry name" value="GPCR_Rhodpsn"/>
</dbReference>
<dbReference type="SUPFAM" id="SSF81321">
    <property type="entry name" value="Family A G protein-coupled receptor-like"/>
    <property type="match status" value="1"/>
</dbReference>
<dbReference type="EMBL" id="CAJOBC010106507">
    <property type="protein sequence ID" value="CAF4503999.1"/>
    <property type="molecule type" value="Genomic_DNA"/>
</dbReference>
<organism evidence="7 9">
    <name type="scientific">Didymodactylos carnosus</name>
    <dbReference type="NCBI Taxonomy" id="1234261"/>
    <lineage>
        <taxon>Eukaryota</taxon>
        <taxon>Metazoa</taxon>
        <taxon>Spiralia</taxon>
        <taxon>Gnathifera</taxon>
        <taxon>Rotifera</taxon>
        <taxon>Eurotatoria</taxon>
        <taxon>Bdelloidea</taxon>
        <taxon>Philodinida</taxon>
        <taxon>Philodinidae</taxon>
        <taxon>Didymodactylos</taxon>
    </lineage>
</organism>
<keyword evidence="4 5" id="KW-0472">Membrane</keyword>
<dbReference type="InterPro" id="IPR017452">
    <property type="entry name" value="GPCR_Rhodpsn_7TM"/>
</dbReference>
<dbReference type="PROSITE" id="PS50262">
    <property type="entry name" value="G_PROTEIN_RECEP_F1_2"/>
    <property type="match status" value="1"/>
</dbReference>
<evidence type="ECO:0000256" key="1">
    <source>
        <dbReference type="ARBA" id="ARBA00004370"/>
    </source>
</evidence>
<name>A0A816C3T3_9BILA</name>
<keyword evidence="9" id="KW-1185">Reference proteome</keyword>
<comment type="subcellular location">
    <subcellularLocation>
        <location evidence="1">Membrane</location>
    </subcellularLocation>
</comment>
<gene>
    <name evidence="7" type="ORF">GPM918_LOCUS43477</name>
    <name evidence="8" type="ORF">SRO942_LOCUS44977</name>
</gene>
<evidence type="ECO:0000256" key="3">
    <source>
        <dbReference type="ARBA" id="ARBA00022989"/>
    </source>
</evidence>
<keyword evidence="3 5" id="KW-1133">Transmembrane helix</keyword>
<evidence type="ECO:0000313" key="9">
    <source>
        <dbReference type="Proteomes" id="UP000663829"/>
    </source>
</evidence>
<feature type="transmembrane region" description="Helical" evidence="5">
    <location>
        <begin position="181"/>
        <end position="200"/>
    </location>
</feature>
<evidence type="ECO:0000256" key="2">
    <source>
        <dbReference type="ARBA" id="ARBA00022692"/>
    </source>
</evidence>
<feature type="transmembrane region" description="Helical" evidence="5">
    <location>
        <begin position="220"/>
        <end position="242"/>
    </location>
</feature>
<feature type="non-terminal residue" evidence="7">
    <location>
        <position position="1"/>
    </location>
</feature>
<reference evidence="7" key="1">
    <citation type="submission" date="2021-02" db="EMBL/GenBank/DDBJ databases">
        <authorList>
            <person name="Nowell W R."/>
        </authorList>
    </citation>
    <scope>NUCLEOTIDE SEQUENCE</scope>
</reference>
<feature type="transmembrane region" description="Helical" evidence="5">
    <location>
        <begin position="20"/>
        <end position="39"/>
    </location>
</feature>
<keyword evidence="2 5" id="KW-0812">Transmembrane</keyword>
<dbReference type="OrthoDB" id="9983318at2759"/>
<dbReference type="Pfam" id="PF00001">
    <property type="entry name" value="7tm_1"/>
    <property type="match status" value="1"/>
</dbReference>
<accession>A0A816C3T3</accession>
<evidence type="ECO:0000259" key="6">
    <source>
        <dbReference type="PROSITE" id="PS50262"/>
    </source>
</evidence>
<dbReference type="Proteomes" id="UP000681722">
    <property type="component" value="Unassembled WGS sequence"/>
</dbReference>
<dbReference type="GO" id="GO:0004930">
    <property type="term" value="F:G protein-coupled receptor activity"/>
    <property type="evidence" value="ECO:0007669"/>
    <property type="project" value="InterPro"/>
</dbReference>
<dbReference type="Gene3D" id="1.20.1070.10">
    <property type="entry name" value="Rhodopsin 7-helix transmembrane proteins"/>
    <property type="match status" value="1"/>
</dbReference>
<dbReference type="AlphaFoldDB" id="A0A816C3T3"/>
<dbReference type="Proteomes" id="UP000663829">
    <property type="component" value="Unassembled WGS sequence"/>
</dbReference>
<dbReference type="GO" id="GO:0016020">
    <property type="term" value="C:membrane"/>
    <property type="evidence" value="ECO:0007669"/>
    <property type="project" value="UniProtKB-SubCell"/>
</dbReference>